<dbReference type="AlphaFoldDB" id="U6G9T6"/>
<feature type="compositionally biased region" description="Low complexity" evidence="1">
    <location>
        <begin position="49"/>
        <end position="65"/>
    </location>
</feature>
<accession>U6G9T6</accession>
<proteinExistence type="predicted"/>
<reference evidence="2" key="2">
    <citation type="submission" date="2013-10" db="EMBL/GenBank/DDBJ databases">
        <authorList>
            <person name="Aslett M."/>
        </authorList>
    </citation>
    <scope>NUCLEOTIDE SEQUENCE [LARGE SCALE GENOMIC DNA]</scope>
    <source>
        <strain evidence="2">Houghton</strain>
    </source>
</reference>
<dbReference type="OrthoDB" id="346744at2759"/>
<protein>
    <submittedName>
        <fullName evidence="2">Uncharacterized protein</fullName>
    </submittedName>
</protein>
<feature type="compositionally biased region" description="Basic and acidic residues" evidence="1">
    <location>
        <begin position="91"/>
        <end position="101"/>
    </location>
</feature>
<dbReference type="VEuPathDB" id="ToxoDB:EPH_0005120"/>
<gene>
    <name evidence="2" type="ORF">EPH_0005120</name>
</gene>
<dbReference type="EMBL" id="HG690877">
    <property type="protein sequence ID" value="CDI75369.1"/>
    <property type="molecule type" value="Genomic_DNA"/>
</dbReference>
<feature type="region of interest" description="Disordered" evidence="1">
    <location>
        <begin position="132"/>
        <end position="159"/>
    </location>
</feature>
<feature type="region of interest" description="Disordered" evidence="1">
    <location>
        <begin position="82"/>
        <end position="103"/>
    </location>
</feature>
<dbReference type="Proteomes" id="UP000018201">
    <property type="component" value="Unassembled WGS sequence"/>
</dbReference>
<feature type="compositionally biased region" description="Acidic residues" evidence="1">
    <location>
        <begin position="137"/>
        <end position="146"/>
    </location>
</feature>
<keyword evidence="3" id="KW-1185">Reference proteome</keyword>
<reference evidence="2" key="1">
    <citation type="submission" date="2013-10" db="EMBL/GenBank/DDBJ databases">
        <title>Genomic analysis of the causative agents of coccidiosis in chickens.</title>
        <authorList>
            <person name="Reid A.J."/>
            <person name="Blake D."/>
            <person name="Billington K."/>
            <person name="Browne H."/>
            <person name="Dunn M."/>
            <person name="Hung S."/>
            <person name="Kawahara F."/>
            <person name="Miranda-Saavedra D."/>
            <person name="Mourier T."/>
            <person name="Nagra H."/>
            <person name="Otto T.D."/>
            <person name="Rawlings N."/>
            <person name="Sanchez A."/>
            <person name="Sanders M."/>
            <person name="Subramaniam C."/>
            <person name="Tay Y."/>
            <person name="Dear P."/>
            <person name="Doerig C."/>
            <person name="Gruber A."/>
            <person name="Parkinson J."/>
            <person name="Shirley M."/>
            <person name="Wan K.L."/>
            <person name="Berriman M."/>
            <person name="Tomley F."/>
            <person name="Pain A."/>
        </authorList>
    </citation>
    <scope>NUCLEOTIDE SEQUENCE [LARGE SCALE GENOMIC DNA]</scope>
    <source>
        <strain evidence="2">Houghton</strain>
    </source>
</reference>
<sequence>MKGQRDLGPHAAAAAAAAARRLSSNRPLYAVSLSTAVSRLLQPTPTPESASPCSPFPTPSSSSSSQTGNGALRLERLRAQDRPLGQAAEGPQREQRTRVATDQEVTEQLQAQWLTSRFVAQVRAHFEATLAASSQEGGEEAQDGGEEAQASEGEEEEKSRYQRSVCTAALNWGLLLLLSAELALLSEATPPPMPQASANGSPGRQNESCFSSQKSCLEAEVVNCNQQDNAESADTVLREALFAFEIIVRVSPATATRVLPKILEWLDWGLSGRGGQHPILSEGAEADSQQVHDVNAVLQNAEADAWESPLERRVQQIRAGFLSVLFTCPLPNCVASGSILSPSEHLNRIRLLALLLRGPRVLLECSRVIAACVMPPKEAKGVCESDGSGSIRGTAPVAKLEGDNAKAVTELEASQQRRLCAETVGQLLAAMKDLRAALFPDAQADEPRQTLALQQKYGDIESLGEVEKMILAACLPPMLRWVFSPSQHTTQRSQTGHPSVLPANKSLENSIIWAFAETHLLATEDTPRKAALYILATIQGLLLSFALNVQGSPKCLDTFGVAAAATDESVVRRAQALLKEVGEFFSLRPNTPVGSYSLELPPGTFIHAVTGLCSRALTAKELPKAFQVNPNRADSRILLTATAAASAIKVQMAERGGGRDPRCPLSGRLQLPEGLPDEQLAPLFPGHVKSGHSAVSEGAGRVLLSYLSDEGAFRMAIHVSRILTALVKSISLGDGERNLGFIIPPLLRILDVPQAEVRFLGWKCLNEVAISCTVGALNNYRTPIMQALMGGFPIYTEVDVCFDAYLEAFTTFVCRTFADEYDQSFFDCQNFLIDMSHPALNSSESLRLAFLRRSRPLLVFARDSANLRLCDWMNLCLDALESISTPQMTGGSNVLSMFANQAWKL</sequence>
<evidence type="ECO:0000313" key="2">
    <source>
        <dbReference type="EMBL" id="CDI75369.1"/>
    </source>
</evidence>
<organism evidence="2 3">
    <name type="scientific">Eimeria praecox</name>
    <dbReference type="NCBI Taxonomy" id="51316"/>
    <lineage>
        <taxon>Eukaryota</taxon>
        <taxon>Sar</taxon>
        <taxon>Alveolata</taxon>
        <taxon>Apicomplexa</taxon>
        <taxon>Conoidasida</taxon>
        <taxon>Coccidia</taxon>
        <taxon>Eucoccidiorida</taxon>
        <taxon>Eimeriorina</taxon>
        <taxon>Eimeriidae</taxon>
        <taxon>Eimeria</taxon>
    </lineage>
</organism>
<evidence type="ECO:0000313" key="3">
    <source>
        <dbReference type="Proteomes" id="UP000018201"/>
    </source>
</evidence>
<name>U6G9T6_9EIME</name>
<evidence type="ECO:0000256" key="1">
    <source>
        <dbReference type="SAM" id="MobiDB-lite"/>
    </source>
</evidence>
<feature type="region of interest" description="Disordered" evidence="1">
    <location>
        <begin position="1"/>
        <end position="22"/>
    </location>
</feature>
<feature type="region of interest" description="Disordered" evidence="1">
    <location>
        <begin position="42"/>
        <end position="70"/>
    </location>
</feature>